<gene>
    <name evidence="2" type="ORF">HC246_25275</name>
</gene>
<name>A0ABX1M0E0_9CYAN</name>
<accession>A0ABX1M0E0</accession>
<reference evidence="2 3" key="1">
    <citation type="submission" date="2020-03" db="EMBL/GenBank/DDBJ databases">
        <title>Draft Genome Sequence of 2-Methylisoborneol Producing Pseudanabaena yagii Strain GIHE-NHR1 Isolated from North Han River in South Korea.</title>
        <authorList>
            <person name="Jeong J."/>
        </authorList>
    </citation>
    <scope>NUCLEOTIDE SEQUENCE [LARGE SCALE GENOMIC DNA]</scope>
    <source>
        <strain evidence="2 3">GIHE-NHR1</strain>
    </source>
</reference>
<evidence type="ECO:0000313" key="3">
    <source>
        <dbReference type="Proteomes" id="UP000738376"/>
    </source>
</evidence>
<protein>
    <submittedName>
        <fullName evidence="2">Uncharacterized protein</fullName>
    </submittedName>
</protein>
<evidence type="ECO:0000256" key="1">
    <source>
        <dbReference type="SAM" id="MobiDB-lite"/>
    </source>
</evidence>
<proteinExistence type="predicted"/>
<sequence>MEPVQELMTPYSARNGREKTIRKQEQEANNSVGRREKRNSKCEGEEETNLQLESGSEKKPNEPP</sequence>
<comment type="caution">
    <text evidence="2">The sequence shown here is derived from an EMBL/GenBank/DDBJ whole genome shotgun (WGS) entry which is preliminary data.</text>
</comment>
<feature type="compositionally biased region" description="Basic and acidic residues" evidence="1">
    <location>
        <begin position="55"/>
        <end position="64"/>
    </location>
</feature>
<dbReference type="RefSeq" id="WP_169366182.1">
    <property type="nucleotide sequence ID" value="NZ_JAAVJL010000009.1"/>
</dbReference>
<dbReference type="Proteomes" id="UP000738376">
    <property type="component" value="Unassembled WGS sequence"/>
</dbReference>
<evidence type="ECO:0000313" key="2">
    <source>
        <dbReference type="EMBL" id="NMF61240.1"/>
    </source>
</evidence>
<feature type="region of interest" description="Disordered" evidence="1">
    <location>
        <begin position="1"/>
        <end position="64"/>
    </location>
</feature>
<organism evidence="2 3">
    <name type="scientific">Pseudanabaena yagii GIHE-NHR1</name>
    <dbReference type="NCBI Taxonomy" id="2722753"/>
    <lineage>
        <taxon>Bacteria</taxon>
        <taxon>Bacillati</taxon>
        <taxon>Cyanobacteriota</taxon>
        <taxon>Cyanophyceae</taxon>
        <taxon>Pseudanabaenales</taxon>
        <taxon>Pseudanabaenaceae</taxon>
        <taxon>Pseudanabaena</taxon>
        <taxon>Pseudanabaena yagii</taxon>
    </lineage>
</organism>
<dbReference type="EMBL" id="JAAVJL010000009">
    <property type="protein sequence ID" value="NMF61240.1"/>
    <property type="molecule type" value="Genomic_DNA"/>
</dbReference>
<feature type="compositionally biased region" description="Basic and acidic residues" evidence="1">
    <location>
        <begin position="15"/>
        <end position="26"/>
    </location>
</feature>
<keyword evidence="3" id="KW-1185">Reference proteome</keyword>